<name>A0ABU0IQI0_9CAUL</name>
<dbReference type="Proteomes" id="UP001228905">
    <property type="component" value="Unassembled WGS sequence"/>
</dbReference>
<organism evidence="2 3">
    <name type="scientific">Caulobacter ginsengisoli</name>
    <dbReference type="NCBI Taxonomy" id="400775"/>
    <lineage>
        <taxon>Bacteria</taxon>
        <taxon>Pseudomonadati</taxon>
        <taxon>Pseudomonadota</taxon>
        <taxon>Alphaproteobacteria</taxon>
        <taxon>Caulobacterales</taxon>
        <taxon>Caulobacteraceae</taxon>
        <taxon>Caulobacter</taxon>
    </lineage>
</organism>
<keyword evidence="3" id="KW-1185">Reference proteome</keyword>
<dbReference type="NCBIfam" id="TIGR02001">
    <property type="entry name" value="gcw_chp"/>
    <property type="match status" value="1"/>
</dbReference>
<protein>
    <submittedName>
        <fullName evidence="2">Uncharacterized protein (TIGR02001 family)</fullName>
    </submittedName>
</protein>
<accession>A0ABU0IQI0</accession>
<evidence type="ECO:0000313" key="3">
    <source>
        <dbReference type="Proteomes" id="UP001228905"/>
    </source>
</evidence>
<proteinExistence type="predicted"/>
<evidence type="ECO:0000313" key="2">
    <source>
        <dbReference type="EMBL" id="MDQ0464271.1"/>
    </source>
</evidence>
<feature type="signal peptide" evidence="1">
    <location>
        <begin position="1"/>
        <end position="23"/>
    </location>
</feature>
<keyword evidence="1" id="KW-0732">Signal</keyword>
<comment type="caution">
    <text evidence="2">The sequence shown here is derived from an EMBL/GenBank/DDBJ whole genome shotgun (WGS) entry which is preliminary data.</text>
</comment>
<gene>
    <name evidence="2" type="ORF">QO010_002052</name>
</gene>
<dbReference type="SUPFAM" id="SSF56935">
    <property type="entry name" value="Porins"/>
    <property type="match status" value="1"/>
</dbReference>
<reference evidence="2 3" key="1">
    <citation type="submission" date="2023-07" db="EMBL/GenBank/DDBJ databases">
        <title>Genomic Encyclopedia of Type Strains, Phase IV (KMG-IV): sequencing the most valuable type-strain genomes for metagenomic binning, comparative biology and taxonomic classification.</title>
        <authorList>
            <person name="Goeker M."/>
        </authorList>
    </citation>
    <scope>NUCLEOTIDE SEQUENCE [LARGE SCALE GENOMIC DNA]</scope>
    <source>
        <strain evidence="2 3">DSM 18695</strain>
    </source>
</reference>
<dbReference type="Pfam" id="PF09694">
    <property type="entry name" value="Gcw_chp"/>
    <property type="match status" value="1"/>
</dbReference>
<feature type="chain" id="PRO_5046864274" evidence="1">
    <location>
        <begin position="24"/>
        <end position="229"/>
    </location>
</feature>
<dbReference type="InterPro" id="IPR010239">
    <property type="entry name" value="CHP02001"/>
</dbReference>
<evidence type="ECO:0000256" key="1">
    <source>
        <dbReference type="SAM" id="SignalP"/>
    </source>
</evidence>
<dbReference type="RefSeq" id="WP_307348830.1">
    <property type="nucleotide sequence ID" value="NZ_JAUSVS010000003.1"/>
</dbReference>
<sequence length="229" mass="23770">MKLLKTTLLAAVASLTLAGVARAEDPEVSFNVGVASDYVFRGVSQTDGGAQVFGGADVSSGIFYAGVWASNVDFGDDTSAEVDGYFGVTPTAGPVSLDFGALYYGYLNEPSGADYGYWEFKAAGTIPAGPATLGAALYYSPEYSGGIGSAVYYEINASGSPADKWTVSGALGEQTFDAGGDYTTWNFGVAYAFNDHVSLDVRYTDNDIDSACGDICDSRVVATLKATLP</sequence>
<dbReference type="EMBL" id="JAUSVS010000003">
    <property type="protein sequence ID" value="MDQ0464271.1"/>
    <property type="molecule type" value="Genomic_DNA"/>
</dbReference>